<evidence type="ECO:0000256" key="1">
    <source>
        <dbReference type="SAM" id="MobiDB-lite"/>
    </source>
</evidence>
<dbReference type="OrthoDB" id="9156612at2"/>
<evidence type="ECO:0000313" key="2">
    <source>
        <dbReference type="EMBL" id="SKC49524.1"/>
    </source>
</evidence>
<gene>
    <name evidence="2" type="ORF">SAMN06296058_0719</name>
</gene>
<proteinExistence type="predicted"/>
<dbReference type="Proteomes" id="UP000190341">
    <property type="component" value="Unassembled WGS sequence"/>
</dbReference>
<organism evidence="2 3">
    <name type="scientific">Pseudoxanthomonas indica</name>
    <dbReference type="NCBI Taxonomy" id="428993"/>
    <lineage>
        <taxon>Bacteria</taxon>
        <taxon>Pseudomonadati</taxon>
        <taxon>Pseudomonadota</taxon>
        <taxon>Gammaproteobacteria</taxon>
        <taxon>Lysobacterales</taxon>
        <taxon>Lysobacteraceae</taxon>
        <taxon>Pseudoxanthomonas</taxon>
    </lineage>
</organism>
<dbReference type="AlphaFoldDB" id="A0A1T5JDV1"/>
<protein>
    <submittedName>
        <fullName evidence="2">Uncharacterized protein</fullName>
    </submittedName>
</protein>
<accession>A0A1T5JDV1</accession>
<keyword evidence="3" id="KW-1185">Reference proteome</keyword>
<feature type="region of interest" description="Disordered" evidence="1">
    <location>
        <begin position="88"/>
        <end position="111"/>
    </location>
</feature>
<dbReference type="STRING" id="428993.SAMN06296058_0719"/>
<dbReference type="EMBL" id="FUZV01000001">
    <property type="protein sequence ID" value="SKC49524.1"/>
    <property type="molecule type" value="Genomic_DNA"/>
</dbReference>
<dbReference type="RefSeq" id="WP_079723098.1">
    <property type="nucleotide sequence ID" value="NZ_BMCL01000003.1"/>
</dbReference>
<evidence type="ECO:0000313" key="3">
    <source>
        <dbReference type="Proteomes" id="UP000190341"/>
    </source>
</evidence>
<name>A0A1T5JDV1_9GAMM</name>
<sequence>MSSETKPTADQGRASLSPVGTNVSEMLADLNGGVFLEQLGTAFSDVALGTVNFGDKGKTGEVTLKFKMTRIGESNQIALTHSLAFKRPTSKGKRGEELSGDTPLHVNAGGRLTLMPDTQTKFPFANNGSDQ</sequence>
<reference evidence="2 3" key="1">
    <citation type="submission" date="2017-02" db="EMBL/GenBank/DDBJ databases">
        <authorList>
            <person name="Peterson S.W."/>
        </authorList>
    </citation>
    <scope>NUCLEOTIDE SEQUENCE [LARGE SCALE GENOMIC DNA]</scope>
    <source>
        <strain evidence="2 3">P15</strain>
    </source>
</reference>